<protein>
    <submittedName>
        <fullName evidence="1">Uncharacterized protein</fullName>
    </submittedName>
</protein>
<reference evidence="1 2" key="1">
    <citation type="journal article" date="2023" name="Nucleic Acids Res.">
        <title>The hologenome of Daphnia magna reveals possible DNA methylation and microbiome-mediated evolution of the host genome.</title>
        <authorList>
            <person name="Chaturvedi A."/>
            <person name="Li X."/>
            <person name="Dhandapani V."/>
            <person name="Marshall H."/>
            <person name="Kissane S."/>
            <person name="Cuenca-Cambronero M."/>
            <person name="Asole G."/>
            <person name="Calvet F."/>
            <person name="Ruiz-Romero M."/>
            <person name="Marangio P."/>
            <person name="Guigo R."/>
            <person name="Rago D."/>
            <person name="Mirbahai L."/>
            <person name="Eastwood N."/>
            <person name="Colbourne J.K."/>
            <person name="Zhou J."/>
            <person name="Mallon E."/>
            <person name="Orsini L."/>
        </authorList>
    </citation>
    <scope>NUCLEOTIDE SEQUENCE [LARGE SCALE GENOMIC DNA]</scope>
    <source>
        <strain evidence="1">LRV0_1</strain>
    </source>
</reference>
<organism evidence="1 2">
    <name type="scientific">Daphnia magna</name>
    <dbReference type="NCBI Taxonomy" id="35525"/>
    <lineage>
        <taxon>Eukaryota</taxon>
        <taxon>Metazoa</taxon>
        <taxon>Ecdysozoa</taxon>
        <taxon>Arthropoda</taxon>
        <taxon>Crustacea</taxon>
        <taxon>Branchiopoda</taxon>
        <taxon>Diplostraca</taxon>
        <taxon>Cladocera</taxon>
        <taxon>Anomopoda</taxon>
        <taxon>Daphniidae</taxon>
        <taxon>Daphnia</taxon>
    </lineage>
</organism>
<keyword evidence="2" id="KW-1185">Reference proteome</keyword>
<comment type="caution">
    <text evidence="1">The sequence shown here is derived from an EMBL/GenBank/DDBJ whole genome shotgun (WGS) entry which is preliminary data.</text>
</comment>
<gene>
    <name evidence="1" type="ORF">OUZ56_023904</name>
</gene>
<name>A0ABR0AZU5_9CRUS</name>
<dbReference type="EMBL" id="JAOYFB010000039">
    <property type="protein sequence ID" value="KAK4030631.1"/>
    <property type="molecule type" value="Genomic_DNA"/>
</dbReference>
<dbReference type="Proteomes" id="UP001234178">
    <property type="component" value="Unassembled WGS sequence"/>
</dbReference>
<proteinExistence type="predicted"/>
<evidence type="ECO:0000313" key="1">
    <source>
        <dbReference type="EMBL" id="KAK4030631.1"/>
    </source>
</evidence>
<accession>A0ABR0AZU5</accession>
<evidence type="ECO:0000313" key="2">
    <source>
        <dbReference type="Proteomes" id="UP001234178"/>
    </source>
</evidence>
<sequence length="103" mass="11805">MMDIVLEYLVDRYSLPRLSECNSELENETPYHLDNYFEENESMAELLTTDQMTYSCGMATPIKLYSVANSESISYLAEVETMKPLRDIGRPLRVTTDEAFSAC</sequence>